<dbReference type="InterPro" id="IPR003954">
    <property type="entry name" value="RRM_euk-type"/>
</dbReference>
<keyword evidence="2" id="KW-0677">Repeat</keyword>
<accession>A0A9W8EFS7</accession>
<dbReference type="PROSITE" id="PS50103">
    <property type="entry name" value="ZF_C3H1"/>
    <property type="match status" value="2"/>
</dbReference>
<feature type="domain" description="C3H1-type" evidence="9">
    <location>
        <begin position="12"/>
        <end position="40"/>
    </location>
</feature>
<dbReference type="SMART" id="SM00356">
    <property type="entry name" value="ZnF_C3H1"/>
    <property type="match status" value="2"/>
</dbReference>
<dbReference type="SMART" id="SM00361">
    <property type="entry name" value="RRM_1"/>
    <property type="match status" value="1"/>
</dbReference>
<dbReference type="FunFam" id="3.30.70.330:FF:000066">
    <property type="entry name" value="Splicing factor u2af 23 kDa subunit"/>
    <property type="match status" value="1"/>
</dbReference>
<dbReference type="PRINTS" id="PR01848">
    <property type="entry name" value="U2AUXFACTOR"/>
</dbReference>
<dbReference type="InterPro" id="IPR035979">
    <property type="entry name" value="RBD_domain_sf"/>
</dbReference>
<keyword evidence="3 6" id="KW-0863">Zinc-finger</keyword>
<protein>
    <submittedName>
        <fullName evidence="10">Splicing factor U2AF 26 kDa subunit</fullName>
    </submittedName>
</protein>
<dbReference type="PROSITE" id="PS50102">
    <property type="entry name" value="RRM"/>
    <property type="match status" value="1"/>
</dbReference>
<proteinExistence type="predicted"/>
<dbReference type="GO" id="GO:0003723">
    <property type="term" value="F:RNA binding"/>
    <property type="evidence" value="ECO:0007669"/>
    <property type="project" value="UniProtKB-UniRule"/>
</dbReference>
<gene>
    <name evidence="10" type="primary">U2AF1</name>
    <name evidence="10" type="ORF">H4R34_000584</name>
</gene>
<keyword evidence="1 6" id="KW-0479">Metal-binding</keyword>
<dbReference type="AlphaFoldDB" id="A0A9W8EFS7"/>
<feature type="zinc finger region" description="C3H1-type" evidence="6">
    <location>
        <begin position="144"/>
        <end position="171"/>
    </location>
</feature>
<dbReference type="Pfam" id="PF00076">
    <property type="entry name" value="RRM_1"/>
    <property type="match status" value="1"/>
</dbReference>
<evidence type="ECO:0000313" key="11">
    <source>
        <dbReference type="Proteomes" id="UP001151582"/>
    </source>
</evidence>
<name>A0A9W8EFS7_9FUNG</name>
<dbReference type="OrthoDB" id="423462at2759"/>
<dbReference type="PANTHER" id="PTHR12620">
    <property type="entry name" value="U2 SNRNP AUXILIARY FACTOR, SMALL SUBUNIT"/>
    <property type="match status" value="1"/>
</dbReference>
<evidence type="ECO:0000259" key="9">
    <source>
        <dbReference type="PROSITE" id="PS50103"/>
    </source>
</evidence>
<feature type="domain" description="C3H1-type" evidence="9">
    <location>
        <begin position="144"/>
        <end position="171"/>
    </location>
</feature>
<sequence length="228" mass="26711">MADHLASIYGTEKDKVNCSFYFKIGACRHGDRCSRKHVKPTFSPTVLMPNLYRNPARASESTRVSRHEVQDDFDAFYEDLFTEIALKYGEIEEMNVCDNDSDHLAGNVYVLFHKESDAERAVEHLNQRYYRGQPIHAELSPVSDFREAYCRLYEMGECTHGGFCNFMHFIHPSSSLRRSLFDSQDAYRRRLRRERRAHREKDYSRQRRDRSPHSDVDSRDAGTPRSDA</sequence>
<evidence type="ECO:0000256" key="6">
    <source>
        <dbReference type="PROSITE-ProRule" id="PRU00723"/>
    </source>
</evidence>
<feature type="compositionally biased region" description="Basic and acidic residues" evidence="7">
    <location>
        <begin position="197"/>
        <end position="228"/>
    </location>
</feature>
<evidence type="ECO:0000256" key="4">
    <source>
        <dbReference type="ARBA" id="ARBA00022833"/>
    </source>
</evidence>
<feature type="region of interest" description="Disordered" evidence="7">
    <location>
        <begin position="192"/>
        <end position="228"/>
    </location>
</feature>
<dbReference type="InterPro" id="IPR009145">
    <property type="entry name" value="U2AF_small"/>
</dbReference>
<dbReference type="InterPro" id="IPR000504">
    <property type="entry name" value="RRM_dom"/>
</dbReference>
<dbReference type="Pfam" id="PF00642">
    <property type="entry name" value="zf-CCCH"/>
    <property type="match status" value="1"/>
</dbReference>
<dbReference type="InterPro" id="IPR012677">
    <property type="entry name" value="Nucleotide-bd_a/b_plait_sf"/>
</dbReference>
<evidence type="ECO:0000256" key="7">
    <source>
        <dbReference type="SAM" id="MobiDB-lite"/>
    </source>
</evidence>
<dbReference type="Proteomes" id="UP001151582">
    <property type="component" value="Unassembled WGS sequence"/>
</dbReference>
<keyword evidence="5" id="KW-0694">RNA-binding</keyword>
<evidence type="ECO:0000313" key="10">
    <source>
        <dbReference type="EMBL" id="KAJ1984549.1"/>
    </source>
</evidence>
<dbReference type="GO" id="GO:0008270">
    <property type="term" value="F:zinc ion binding"/>
    <property type="evidence" value="ECO:0007669"/>
    <property type="project" value="UniProtKB-KW"/>
</dbReference>
<feature type="domain" description="RRM" evidence="8">
    <location>
        <begin position="44"/>
        <end position="142"/>
    </location>
</feature>
<dbReference type="EMBL" id="JANBQB010000016">
    <property type="protein sequence ID" value="KAJ1984549.1"/>
    <property type="molecule type" value="Genomic_DNA"/>
</dbReference>
<dbReference type="Gene3D" id="3.30.70.330">
    <property type="match status" value="1"/>
</dbReference>
<keyword evidence="4 6" id="KW-0862">Zinc</keyword>
<evidence type="ECO:0000256" key="5">
    <source>
        <dbReference type="PROSITE-ProRule" id="PRU00176"/>
    </source>
</evidence>
<reference evidence="10" key="1">
    <citation type="submission" date="2022-07" db="EMBL/GenBank/DDBJ databases">
        <title>Phylogenomic reconstructions and comparative analyses of Kickxellomycotina fungi.</title>
        <authorList>
            <person name="Reynolds N.K."/>
            <person name="Stajich J.E."/>
            <person name="Barry K."/>
            <person name="Grigoriev I.V."/>
            <person name="Crous P."/>
            <person name="Smith M.E."/>
        </authorList>
    </citation>
    <scope>NUCLEOTIDE SEQUENCE</scope>
    <source>
        <strain evidence="10">RSA 567</strain>
    </source>
</reference>
<feature type="zinc finger region" description="C3H1-type" evidence="6">
    <location>
        <begin position="12"/>
        <end position="40"/>
    </location>
</feature>
<dbReference type="GO" id="GO:0000398">
    <property type="term" value="P:mRNA splicing, via spliceosome"/>
    <property type="evidence" value="ECO:0007669"/>
    <property type="project" value="InterPro"/>
</dbReference>
<evidence type="ECO:0000256" key="1">
    <source>
        <dbReference type="ARBA" id="ARBA00022723"/>
    </source>
</evidence>
<comment type="caution">
    <text evidence="10">The sequence shown here is derived from an EMBL/GenBank/DDBJ whole genome shotgun (WGS) entry which is preliminary data.</text>
</comment>
<dbReference type="GO" id="GO:0089701">
    <property type="term" value="C:U2AF complex"/>
    <property type="evidence" value="ECO:0007669"/>
    <property type="project" value="InterPro"/>
</dbReference>
<evidence type="ECO:0000259" key="8">
    <source>
        <dbReference type="PROSITE" id="PS50102"/>
    </source>
</evidence>
<organism evidence="10 11">
    <name type="scientific">Dimargaris verticillata</name>
    <dbReference type="NCBI Taxonomy" id="2761393"/>
    <lineage>
        <taxon>Eukaryota</taxon>
        <taxon>Fungi</taxon>
        <taxon>Fungi incertae sedis</taxon>
        <taxon>Zoopagomycota</taxon>
        <taxon>Kickxellomycotina</taxon>
        <taxon>Dimargaritomycetes</taxon>
        <taxon>Dimargaritales</taxon>
        <taxon>Dimargaritaceae</taxon>
        <taxon>Dimargaris</taxon>
    </lineage>
</organism>
<keyword evidence="11" id="KW-1185">Reference proteome</keyword>
<evidence type="ECO:0000256" key="3">
    <source>
        <dbReference type="ARBA" id="ARBA00022771"/>
    </source>
</evidence>
<dbReference type="SUPFAM" id="SSF54928">
    <property type="entry name" value="RNA-binding domain, RBD"/>
    <property type="match status" value="1"/>
</dbReference>
<evidence type="ECO:0000256" key="2">
    <source>
        <dbReference type="ARBA" id="ARBA00022737"/>
    </source>
</evidence>
<dbReference type="InterPro" id="IPR000571">
    <property type="entry name" value="Znf_CCCH"/>
</dbReference>